<keyword evidence="3" id="KW-0238">DNA-binding</keyword>
<dbReference type="PANTHER" id="PTHR30293:SF2">
    <property type="entry name" value="TRANSCRIPTIONAL ACTIVATOR PROTEIN NHAR"/>
    <property type="match status" value="1"/>
</dbReference>
<dbReference type="AlphaFoldDB" id="A0A2A2F929"/>
<dbReference type="SUPFAM" id="SSF46785">
    <property type="entry name" value="Winged helix' DNA-binding domain"/>
    <property type="match status" value="1"/>
</dbReference>
<dbReference type="Proteomes" id="UP000218896">
    <property type="component" value="Unassembled WGS sequence"/>
</dbReference>
<evidence type="ECO:0000313" key="7">
    <source>
        <dbReference type="EMBL" id="PAU81095.1"/>
    </source>
</evidence>
<keyword evidence="5" id="KW-0804">Transcription</keyword>
<dbReference type="OrthoDB" id="646694at2"/>
<dbReference type="GO" id="GO:0003700">
    <property type="term" value="F:DNA-binding transcription factor activity"/>
    <property type="evidence" value="ECO:0007669"/>
    <property type="project" value="InterPro"/>
</dbReference>
<proteinExistence type="inferred from homology"/>
<dbReference type="Gene3D" id="3.40.190.10">
    <property type="entry name" value="Periplasmic binding protein-like II"/>
    <property type="match status" value="2"/>
</dbReference>
<comment type="caution">
    <text evidence="7">The sequence shown here is derived from an EMBL/GenBank/DDBJ whole genome shotgun (WGS) entry which is preliminary data.</text>
</comment>
<dbReference type="PANTHER" id="PTHR30293">
    <property type="entry name" value="TRANSCRIPTIONAL REGULATORY PROTEIN NAC-RELATED"/>
    <property type="match status" value="1"/>
</dbReference>
<dbReference type="FunFam" id="1.10.10.10:FF:000001">
    <property type="entry name" value="LysR family transcriptional regulator"/>
    <property type="match status" value="1"/>
</dbReference>
<evidence type="ECO:0000313" key="8">
    <source>
        <dbReference type="Proteomes" id="UP000218896"/>
    </source>
</evidence>
<gene>
    <name evidence="7" type="ORF">CK501_05900</name>
</gene>
<dbReference type="SUPFAM" id="SSF53850">
    <property type="entry name" value="Periplasmic binding protein-like II"/>
    <property type="match status" value="1"/>
</dbReference>
<protein>
    <submittedName>
        <fullName evidence="7">LysR family transcriptional regulator</fullName>
    </submittedName>
</protein>
<dbReference type="InterPro" id="IPR000847">
    <property type="entry name" value="LysR_HTH_N"/>
</dbReference>
<name>A0A2A2F929_9GAMM</name>
<keyword evidence="2" id="KW-0805">Transcription regulation</keyword>
<evidence type="ECO:0000256" key="1">
    <source>
        <dbReference type="ARBA" id="ARBA00009437"/>
    </source>
</evidence>
<dbReference type="Pfam" id="PF03466">
    <property type="entry name" value="LysR_substrate"/>
    <property type="match status" value="1"/>
</dbReference>
<comment type="similarity">
    <text evidence="1">Belongs to the LysR transcriptional regulatory family.</text>
</comment>
<evidence type="ECO:0000259" key="6">
    <source>
        <dbReference type="PROSITE" id="PS50931"/>
    </source>
</evidence>
<keyword evidence="8" id="KW-1185">Reference proteome</keyword>
<dbReference type="Gene3D" id="1.10.10.10">
    <property type="entry name" value="Winged helix-like DNA-binding domain superfamily/Winged helix DNA-binding domain"/>
    <property type="match status" value="1"/>
</dbReference>
<dbReference type="PROSITE" id="PS50931">
    <property type="entry name" value="HTH_LYSR"/>
    <property type="match status" value="1"/>
</dbReference>
<evidence type="ECO:0000256" key="2">
    <source>
        <dbReference type="ARBA" id="ARBA00023015"/>
    </source>
</evidence>
<dbReference type="InterPro" id="IPR036388">
    <property type="entry name" value="WH-like_DNA-bd_sf"/>
</dbReference>
<keyword evidence="4" id="KW-0010">Activator</keyword>
<feature type="domain" description="HTH lysR-type" evidence="6">
    <location>
        <begin position="35"/>
        <end position="92"/>
    </location>
</feature>
<dbReference type="Pfam" id="PF00126">
    <property type="entry name" value="HTH_1"/>
    <property type="match status" value="1"/>
</dbReference>
<sequence>MIGIKRRPFKSGPSNCIRGPVSCQPERGSDVSRRLNYRHLHHFWVVAREGSIARAAEALDLAPQTLSSQISTFEADLGTRLFERRGRRLVMTDTGHRVFQYADPMFRTAEELEAWLDDAQAAPARKLRVGIVASIHKLFAYRVIAPALETPTPITLRCRTGTPEDLTSALARHELDVVITDRPPAGDEDFRWYLNPLSQSAISLFAEPALAQRLAPGFPDSLDGVPFLASALEAPYYQQLMQWFRDRGICLNEAAEIDDSALIKVFGRAGLGVFAAPTVIREEVCRQYQVEEIASIEAVRDQIYALYGVEGMRHPGIQAICSGR</sequence>
<evidence type="ECO:0000256" key="4">
    <source>
        <dbReference type="ARBA" id="ARBA00023159"/>
    </source>
</evidence>
<organism evidence="7 8">
    <name type="scientific">Halovibrio salipaludis</name>
    <dbReference type="NCBI Taxonomy" id="2032626"/>
    <lineage>
        <taxon>Bacteria</taxon>
        <taxon>Pseudomonadati</taxon>
        <taxon>Pseudomonadota</taxon>
        <taxon>Gammaproteobacteria</taxon>
        <taxon>Oceanospirillales</taxon>
        <taxon>Halomonadaceae</taxon>
        <taxon>Halovibrio</taxon>
    </lineage>
</organism>
<dbReference type="EMBL" id="NSKD01000002">
    <property type="protein sequence ID" value="PAU81095.1"/>
    <property type="molecule type" value="Genomic_DNA"/>
</dbReference>
<dbReference type="GO" id="GO:2000142">
    <property type="term" value="P:regulation of DNA-templated transcription initiation"/>
    <property type="evidence" value="ECO:0007669"/>
    <property type="project" value="TreeGrafter"/>
</dbReference>
<reference evidence="7 8" key="1">
    <citation type="submission" date="2017-08" db="EMBL/GenBank/DDBJ databases">
        <title>Halovibrio sewagensis sp. nov., isolated from wastewater of high salinity.</title>
        <authorList>
            <person name="Dong X."/>
            <person name="Zhang G."/>
        </authorList>
    </citation>
    <scope>NUCLEOTIDE SEQUENCE [LARGE SCALE GENOMIC DNA]</scope>
    <source>
        <strain evidence="7 8">YL5-2</strain>
    </source>
</reference>
<dbReference type="InterPro" id="IPR005119">
    <property type="entry name" value="LysR_subst-bd"/>
</dbReference>
<accession>A0A2A2F929</accession>
<dbReference type="GO" id="GO:0003677">
    <property type="term" value="F:DNA binding"/>
    <property type="evidence" value="ECO:0007669"/>
    <property type="project" value="UniProtKB-KW"/>
</dbReference>
<dbReference type="InterPro" id="IPR036390">
    <property type="entry name" value="WH_DNA-bd_sf"/>
</dbReference>
<evidence type="ECO:0000256" key="5">
    <source>
        <dbReference type="ARBA" id="ARBA00023163"/>
    </source>
</evidence>
<evidence type="ECO:0000256" key="3">
    <source>
        <dbReference type="ARBA" id="ARBA00023125"/>
    </source>
</evidence>